<proteinExistence type="predicted"/>
<reference evidence="1" key="1">
    <citation type="submission" date="2018-05" db="EMBL/GenBank/DDBJ databases">
        <authorList>
            <person name="Lanie J.A."/>
            <person name="Ng W.-L."/>
            <person name="Kazmierczak K.M."/>
            <person name="Andrzejewski T.M."/>
            <person name="Davidsen T.M."/>
            <person name="Wayne K.J."/>
            <person name="Tettelin H."/>
            <person name="Glass J.I."/>
            <person name="Rusch D."/>
            <person name="Podicherti R."/>
            <person name="Tsui H.-C.T."/>
            <person name="Winkler M.E."/>
        </authorList>
    </citation>
    <scope>NUCLEOTIDE SEQUENCE</scope>
</reference>
<evidence type="ECO:0000313" key="1">
    <source>
        <dbReference type="EMBL" id="SUZ67407.1"/>
    </source>
</evidence>
<sequence>MQLATRFWTGNVQLGFGSRAVVFSVDSGDFVDVVECESDVANDEDHFGFQASVAACRQALTRRVSSTVDVDSVTRTEDIVRTGNRDTH</sequence>
<organism evidence="1">
    <name type="scientific">marine metagenome</name>
    <dbReference type="NCBI Taxonomy" id="408172"/>
    <lineage>
        <taxon>unclassified sequences</taxon>
        <taxon>metagenomes</taxon>
        <taxon>ecological metagenomes</taxon>
    </lineage>
</organism>
<name>A0A381PMR0_9ZZZZ</name>
<gene>
    <name evidence="1" type="ORF">METZ01_LOCUS20261</name>
</gene>
<accession>A0A381PMR0</accession>
<protein>
    <submittedName>
        <fullName evidence="1">Uncharacterized protein</fullName>
    </submittedName>
</protein>
<dbReference type="EMBL" id="UINC01001011">
    <property type="protein sequence ID" value="SUZ67407.1"/>
    <property type="molecule type" value="Genomic_DNA"/>
</dbReference>
<dbReference type="AlphaFoldDB" id="A0A381PMR0"/>